<dbReference type="PANTHER" id="PTHR12358:SF54">
    <property type="entry name" value="SPHINGOSINE KINASE RELATED PROTEIN"/>
    <property type="match status" value="1"/>
</dbReference>
<dbReference type="InterPro" id="IPR001206">
    <property type="entry name" value="Diacylglycerol_kinase_cat_dom"/>
</dbReference>
<dbReference type="GO" id="GO:0016301">
    <property type="term" value="F:kinase activity"/>
    <property type="evidence" value="ECO:0007669"/>
    <property type="project" value="UniProtKB-KW"/>
</dbReference>
<comment type="caution">
    <text evidence="6">The sequence shown here is derived from an EMBL/GenBank/DDBJ whole genome shotgun (WGS) entry which is preliminary data.</text>
</comment>
<proteinExistence type="predicted"/>
<dbReference type="Gene3D" id="2.60.200.40">
    <property type="match status" value="1"/>
</dbReference>
<protein>
    <submittedName>
        <fullName evidence="6">Diacylglycerol kinase family lipid kinase</fullName>
    </submittedName>
</protein>
<evidence type="ECO:0000313" key="7">
    <source>
        <dbReference type="Proteomes" id="UP000298438"/>
    </source>
</evidence>
<dbReference type="SMART" id="SM00046">
    <property type="entry name" value="DAGKc"/>
    <property type="match status" value="1"/>
</dbReference>
<keyword evidence="3 6" id="KW-0418">Kinase</keyword>
<dbReference type="InterPro" id="IPR016064">
    <property type="entry name" value="NAD/diacylglycerol_kinase_sf"/>
</dbReference>
<evidence type="ECO:0000313" key="6">
    <source>
        <dbReference type="EMBL" id="TFW24034.1"/>
    </source>
</evidence>
<organism evidence="6 7">
    <name type="scientific">Zemynaea arenosa</name>
    <dbReference type="NCBI Taxonomy" id="2561931"/>
    <lineage>
        <taxon>Bacteria</taxon>
        <taxon>Pseudomonadati</taxon>
        <taxon>Pseudomonadota</taxon>
        <taxon>Betaproteobacteria</taxon>
        <taxon>Burkholderiales</taxon>
        <taxon>Oxalobacteraceae</taxon>
        <taxon>Telluria group</taxon>
        <taxon>Zemynaea</taxon>
    </lineage>
</organism>
<dbReference type="InterPro" id="IPR050187">
    <property type="entry name" value="Lipid_Phosphate_FormReg"/>
</dbReference>
<dbReference type="Gene3D" id="3.40.50.10330">
    <property type="entry name" value="Probable inorganic polyphosphate/atp-NAD kinase, domain 1"/>
    <property type="match status" value="1"/>
</dbReference>
<keyword evidence="7" id="KW-1185">Reference proteome</keyword>
<dbReference type="InterPro" id="IPR017438">
    <property type="entry name" value="ATP-NAD_kinase_N"/>
</dbReference>
<evidence type="ECO:0000256" key="3">
    <source>
        <dbReference type="ARBA" id="ARBA00022777"/>
    </source>
</evidence>
<keyword evidence="2" id="KW-0547">Nucleotide-binding</keyword>
<dbReference type="PROSITE" id="PS50146">
    <property type="entry name" value="DAGK"/>
    <property type="match status" value="1"/>
</dbReference>
<reference evidence="6 7" key="1">
    <citation type="submission" date="2019-03" db="EMBL/GenBank/DDBJ databases">
        <title>Draft Genome Sequence of Massilia arenosa sp. nov., a Novel Massilia Species Isolated from a Sandy-loam Maize Soil.</title>
        <authorList>
            <person name="Raths R."/>
            <person name="Peta V."/>
            <person name="Bucking H."/>
        </authorList>
    </citation>
    <scope>NUCLEOTIDE SEQUENCE [LARGE SCALE GENOMIC DNA]</scope>
    <source>
        <strain evidence="6 7">MC02</strain>
    </source>
</reference>
<dbReference type="GO" id="GO:0005524">
    <property type="term" value="F:ATP binding"/>
    <property type="evidence" value="ECO:0007669"/>
    <property type="project" value="UniProtKB-KW"/>
</dbReference>
<dbReference type="AlphaFoldDB" id="A0A4Y9SH82"/>
<feature type="domain" description="DAGKc" evidence="5">
    <location>
        <begin position="19"/>
        <end position="149"/>
    </location>
</feature>
<evidence type="ECO:0000259" key="5">
    <source>
        <dbReference type="PROSITE" id="PS50146"/>
    </source>
</evidence>
<sequence>MRVADDLHDRDLELAEPKARWRTVQVIVNGSAGQGHDDEVKRKLLDLFTRHGLQAEVTLAGSGEEMIATARRAREEGTDAVVAGGGDGTINAVASQLAGTRIPFGVLPLGTLNHFAKDLGIPLDLEQAVRTVAEGRLKAVDVGEVNGRIFLNNSSLGLYPDIVRDREMQQRRLGRGKWVAAAWATVAALRRYPFLAVRVKTEQTEKVRMTPFVFIGNNEYSMEGLSIGMRNTLDDGQLSLYIAQRPGRLGLLRFALRALFGRLAQARDFDVLLVENMEIETQHARLRVATDGEVCWMETPLRYRARKGALTVIVPPASERATQA</sequence>
<dbReference type="Pfam" id="PF19279">
    <property type="entry name" value="YegS_C"/>
    <property type="match status" value="1"/>
</dbReference>
<keyword evidence="4" id="KW-0067">ATP-binding</keyword>
<evidence type="ECO:0000256" key="1">
    <source>
        <dbReference type="ARBA" id="ARBA00022679"/>
    </source>
</evidence>
<gene>
    <name evidence="6" type="ORF">E4L96_06335</name>
</gene>
<dbReference type="Pfam" id="PF00781">
    <property type="entry name" value="DAGK_cat"/>
    <property type="match status" value="1"/>
</dbReference>
<dbReference type="PANTHER" id="PTHR12358">
    <property type="entry name" value="SPHINGOSINE KINASE"/>
    <property type="match status" value="1"/>
</dbReference>
<accession>A0A4Y9SH82</accession>
<dbReference type="InterPro" id="IPR045540">
    <property type="entry name" value="YegS/DAGK_C"/>
</dbReference>
<dbReference type="Proteomes" id="UP000298438">
    <property type="component" value="Unassembled WGS sequence"/>
</dbReference>
<dbReference type="EMBL" id="SPVF01000089">
    <property type="protein sequence ID" value="TFW24034.1"/>
    <property type="molecule type" value="Genomic_DNA"/>
</dbReference>
<evidence type="ECO:0000256" key="2">
    <source>
        <dbReference type="ARBA" id="ARBA00022741"/>
    </source>
</evidence>
<keyword evidence="1" id="KW-0808">Transferase</keyword>
<evidence type="ECO:0000256" key="4">
    <source>
        <dbReference type="ARBA" id="ARBA00022840"/>
    </source>
</evidence>
<dbReference type="OrthoDB" id="142078at2"/>
<name>A0A4Y9SH82_9BURK</name>
<dbReference type="SUPFAM" id="SSF111331">
    <property type="entry name" value="NAD kinase/diacylglycerol kinase-like"/>
    <property type="match status" value="1"/>
</dbReference>